<organism evidence="5 6">
    <name type="scientific">Kribbella rubisoli</name>
    <dbReference type="NCBI Taxonomy" id="3075929"/>
    <lineage>
        <taxon>Bacteria</taxon>
        <taxon>Bacillati</taxon>
        <taxon>Actinomycetota</taxon>
        <taxon>Actinomycetes</taxon>
        <taxon>Propionibacteriales</taxon>
        <taxon>Kribbellaceae</taxon>
        <taxon>Kribbella</taxon>
    </lineage>
</organism>
<gene>
    <name evidence="5" type="ORF">EV645_3371</name>
</gene>
<dbReference type="GO" id="GO:0009311">
    <property type="term" value="P:oligosaccharide metabolic process"/>
    <property type="evidence" value="ECO:0007669"/>
    <property type="project" value="InterPro"/>
</dbReference>
<evidence type="ECO:0000256" key="2">
    <source>
        <dbReference type="ARBA" id="ARBA00022801"/>
    </source>
</evidence>
<dbReference type="OrthoDB" id="9798687at2"/>
<proteinExistence type="inferred from homology"/>
<dbReference type="GO" id="GO:0004573">
    <property type="term" value="F:Glc3Man9GlcNAc2 oligosaccharide glucosidase activity"/>
    <property type="evidence" value="ECO:0007669"/>
    <property type="project" value="InterPro"/>
</dbReference>
<evidence type="ECO:0000313" key="5">
    <source>
        <dbReference type="EMBL" id="RZU15833.1"/>
    </source>
</evidence>
<dbReference type="RefSeq" id="WP_130444704.1">
    <property type="nucleotide sequence ID" value="NZ_SHKR01000012.1"/>
</dbReference>
<keyword evidence="5" id="KW-0413">Isomerase</keyword>
<accession>A0A4Q7X058</accession>
<dbReference type="GO" id="GO:0006487">
    <property type="term" value="P:protein N-linked glycosylation"/>
    <property type="evidence" value="ECO:0007669"/>
    <property type="project" value="TreeGrafter"/>
</dbReference>
<dbReference type="Pfam" id="PF22422">
    <property type="entry name" value="MGH1-like_GH"/>
    <property type="match status" value="1"/>
</dbReference>
<comment type="similarity">
    <text evidence="1">Belongs to the glycosyl hydrolase 63 family.</text>
</comment>
<feature type="domain" description="Mannosylglycerate hydrolase MGH1-like glycoside hydrolase" evidence="4">
    <location>
        <begin position="84"/>
        <end position="407"/>
    </location>
</feature>
<reference evidence="5 6" key="1">
    <citation type="journal article" date="2015" name="Stand. Genomic Sci.">
        <title>Genomic Encyclopedia of Bacterial and Archaeal Type Strains, Phase III: the genomes of soil and plant-associated and newly described type strains.</title>
        <authorList>
            <person name="Whitman W.B."/>
            <person name="Woyke T."/>
            <person name="Klenk H.P."/>
            <person name="Zhou Y."/>
            <person name="Lilburn T.G."/>
            <person name="Beck B.J."/>
            <person name="De Vos P."/>
            <person name="Vandamme P."/>
            <person name="Eisen J.A."/>
            <person name="Garrity G."/>
            <person name="Hugenholtz P."/>
            <person name="Kyrpides N.C."/>
        </authorList>
    </citation>
    <scope>NUCLEOTIDE SEQUENCE [LARGE SCALE GENOMIC DNA]</scope>
    <source>
        <strain evidence="5 6">VKM Ac-2540</strain>
    </source>
</reference>
<dbReference type="GO" id="GO:0016853">
    <property type="term" value="F:isomerase activity"/>
    <property type="evidence" value="ECO:0007669"/>
    <property type="project" value="UniProtKB-KW"/>
</dbReference>
<dbReference type="Proteomes" id="UP000292027">
    <property type="component" value="Unassembled WGS sequence"/>
</dbReference>
<dbReference type="AlphaFoldDB" id="A0A4Q7X058"/>
<dbReference type="PANTHER" id="PTHR10412:SF11">
    <property type="entry name" value="MANNOSYL-OLIGOSACCHARIDE GLUCOSIDASE"/>
    <property type="match status" value="1"/>
</dbReference>
<keyword evidence="3" id="KW-0326">Glycosidase</keyword>
<comment type="caution">
    <text evidence="5">The sequence shown here is derived from an EMBL/GenBank/DDBJ whole genome shotgun (WGS) entry which is preliminary data.</text>
</comment>
<dbReference type="InterPro" id="IPR004888">
    <property type="entry name" value="Glycoside_hydrolase_63"/>
</dbReference>
<dbReference type="Gene3D" id="1.50.10.10">
    <property type="match status" value="1"/>
</dbReference>
<dbReference type="SUPFAM" id="SSF48208">
    <property type="entry name" value="Six-hairpin glycosidases"/>
    <property type="match status" value="1"/>
</dbReference>
<dbReference type="InterPro" id="IPR012341">
    <property type="entry name" value="6hp_glycosidase-like_sf"/>
</dbReference>
<dbReference type="InterPro" id="IPR008928">
    <property type="entry name" value="6-hairpin_glycosidase_sf"/>
</dbReference>
<name>A0A4Q7X058_9ACTN</name>
<dbReference type="EMBL" id="SHKR01000012">
    <property type="protein sequence ID" value="RZU15833.1"/>
    <property type="molecule type" value="Genomic_DNA"/>
</dbReference>
<keyword evidence="2" id="KW-0378">Hydrolase</keyword>
<keyword evidence="6" id="KW-1185">Reference proteome</keyword>
<evidence type="ECO:0000256" key="1">
    <source>
        <dbReference type="ARBA" id="ARBA00010833"/>
    </source>
</evidence>
<evidence type="ECO:0000259" key="4">
    <source>
        <dbReference type="Pfam" id="PF22422"/>
    </source>
</evidence>
<evidence type="ECO:0000256" key="3">
    <source>
        <dbReference type="ARBA" id="ARBA00023295"/>
    </source>
</evidence>
<dbReference type="InterPro" id="IPR054491">
    <property type="entry name" value="MGH1-like_GH"/>
</dbReference>
<dbReference type="PANTHER" id="PTHR10412">
    <property type="entry name" value="MANNOSYL-OLIGOSACCHARIDE GLUCOSIDASE"/>
    <property type="match status" value="1"/>
</dbReference>
<protein>
    <submittedName>
        <fullName evidence="5">Isomerase</fullName>
    </submittedName>
</protein>
<evidence type="ECO:0000313" key="6">
    <source>
        <dbReference type="Proteomes" id="UP000292027"/>
    </source>
</evidence>
<sequence>MADHVTGSGPGQAVDPEPFAVTMEMDRYLDRQVRDPRPRPAFSIRPRPGDDRRYVAARLDDMVTDTLRTSLALAYPYIAPGAIYDSVWTWDAYFTGLALPTRYLDHFVGSLRILLEAIRADGRAASLVEPDGTASYDHMGQPIHAQWALAAARLTGAGEWLTQYWPALVATRDWHRRECSGRHGLFRWTDESGSGIDNDPAMYGRLGGTVGLVDMNCFHVRELNSMAALADMLGEPGADQYRREAEQLRRAINAFMWDDRAGTYRHLDLSEHHRTTHQHITWEVPLQVGTWGCLFPLWTGVAEPALADRLITEHVLNPHKYLSGFGIRSMAADEPMYNNIAMADPSNWQGPVWGLSTFLTCYGLARYGYRHEAVRIATRLVNLMADDLKANDTIHESYDADTGAPLFNPGFISWNLLARRVLDDLDAGVDPTALD</sequence>